<feature type="domain" description="HYR" evidence="3">
    <location>
        <begin position="550"/>
        <end position="640"/>
    </location>
</feature>
<feature type="domain" description="HYR" evidence="3">
    <location>
        <begin position="727"/>
        <end position="816"/>
    </location>
</feature>
<dbReference type="InterPro" id="IPR000601">
    <property type="entry name" value="PKD_dom"/>
</dbReference>
<organism evidence="4 5">
    <name type="scientific">Seonamhaeicola sediminis</name>
    <dbReference type="NCBI Taxonomy" id="2528206"/>
    <lineage>
        <taxon>Bacteria</taxon>
        <taxon>Pseudomonadati</taxon>
        <taxon>Bacteroidota</taxon>
        <taxon>Flavobacteriia</taxon>
        <taxon>Flavobacteriales</taxon>
        <taxon>Flavobacteriaceae</taxon>
    </lineage>
</organism>
<dbReference type="EMBL" id="SMZJ02000004">
    <property type="protein sequence ID" value="TWO32842.1"/>
    <property type="molecule type" value="Genomic_DNA"/>
</dbReference>
<dbReference type="Pfam" id="PF02494">
    <property type="entry name" value="HYR"/>
    <property type="match status" value="3"/>
</dbReference>
<gene>
    <name evidence="4" type="ORF">E1J38_008225</name>
</gene>
<dbReference type="PROSITE" id="PS50093">
    <property type="entry name" value="PKD"/>
    <property type="match status" value="1"/>
</dbReference>
<dbReference type="CDD" id="cd00146">
    <property type="entry name" value="PKD"/>
    <property type="match status" value="1"/>
</dbReference>
<comment type="caution">
    <text evidence="4">The sequence shown here is derived from an EMBL/GenBank/DDBJ whole genome shotgun (WGS) entry which is preliminary data.</text>
</comment>
<dbReference type="SMART" id="SM00089">
    <property type="entry name" value="PKD"/>
    <property type="match status" value="1"/>
</dbReference>
<dbReference type="Pfam" id="PF18911">
    <property type="entry name" value="PKD_4"/>
    <property type="match status" value="1"/>
</dbReference>
<evidence type="ECO:0000313" key="4">
    <source>
        <dbReference type="EMBL" id="TWO32842.1"/>
    </source>
</evidence>
<accession>A0A562YEY8</accession>
<dbReference type="InterPro" id="IPR022409">
    <property type="entry name" value="PKD/Chitinase_dom"/>
</dbReference>
<name>A0A562YEY8_9FLAO</name>
<dbReference type="PROSITE" id="PS50825">
    <property type="entry name" value="HYR"/>
    <property type="match status" value="3"/>
</dbReference>
<evidence type="ECO:0000313" key="5">
    <source>
        <dbReference type="Proteomes" id="UP000295814"/>
    </source>
</evidence>
<dbReference type="Pfam" id="PF13585">
    <property type="entry name" value="CHU_C"/>
    <property type="match status" value="1"/>
</dbReference>
<feature type="domain" description="HYR" evidence="3">
    <location>
        <begin position="378"/>
        <end position="462"/>
    </location>
</feature>
<dbReference type="SUPFAM" id="SSF49299">
    <property type="entry name" value="PKD domain"/>
    <property type="match status" value="1"/>
</dbReference>
<dbReference type="Proteomes" id="UP000295814">
    <property type="component" value="Unassembled WGS sequence"/>
</dbReference>
<dbReference type="InterPro" id="IPR035986">
    <property type="entry name" value="PKD_dom_sf"/>
</dbReference>
<evidence type="ECO:0000256" key="1">
    <source>
        <dbReference type="ARBA" id="ARBA00022737"/>
    </source>
</evidence>
<dbReference type="Gene3D" id="2.60.40.10">
    <property type="entry name" value="Immunoglobulins"/>
    <property type="match status" value="2"/>
</dbReference>
<reference evidence="4 5" key="1">
    <citation type="submission" date="2019-07" db="EMBL/GenBank/DDBJ databases">
        <title>Seonamhaeicola sp. W255 draft genome.</title>
        <authorList>
            <person name="Zhang X.-Y."/>
            <person name="Zhang R."/>
            <person name="Zhong Y.-L."/>
            <person name="Du Z.-J."/>
        </authorList>
    </citation>
    <scope>NUCLEOTIDE SEQUENCE [LARGE SCALE GENOMIC DNA]</scope>
    <source>
        <strain evidence="4 5">W255</strain>
    </source>
</reference>
<dbReference type="PANTHER" id="PTHR24273">
    <property type="entry name" value="FI04643P-RELATED"/>
    <property type="match status" value="1"/>
</dbReference>
<feature type="domain" description="PKD" evidence="2">
    <location>
        <begin position="295"/>
        <end position="360"/>
    </location>
</feature>
<dbReference type="OrthoDB" id="599464at2"/>
<keyword evidence="1" id="KW-0677">Repeat</keyword>
<proteinExistence type="predicted"/>
<evidence type="ECO:0000259" key="3">
    <source>
        <dbReference type="PROSITE" id="PS50825"/>
    </source>
</evidence>
<evidence type="ECO:0000259" key="2">
    <source>
        <dbReference type="PROSITE" id="PS50093"/>
    </source>
</evidence>
<protein>
    <submittedName>
        <fullName evidence="4">HYR domain-containing protein</fullName>
    </submittedName>
</protein>
<dbReference type="InterPro" id="IPR013783">
    <property type="entry name" value="Ig-like_fold"/>
</dbReference>
<dbReference type="InterPro" id="IPR003410">
    <property type="entry name" value="HYR_dom"/>
</dbReference>
<sequence>MLCNPFIYIKILLKSIQIYKLMKTNTYSLIAIIRSKTILLFAISFLLAGISEVNAQCTVPNNMTGAQLVTFVTTNAATCDGTVIIPNGIDIFISVDTTIPSSIDRVIIEDGGQIIWTANATLTLAPNTAIVIENTTDLNTSNGTAALSTIGPCNNNKRINIGTVEYTACTGGGNVCIIFSEVVAAGGTIQIDPNIDIDPGLGENQFCFEPTFVDLELNGFVEGTPTYLWTVVSSPSGATVDFAPSNTVEDPTITVSEPGQYVFNVAVTVSLSDECTSTFITVDADIEMEFIAGVTGTLMTVEPDSDGCSLTVDFTGSSSGGLNTEYDWNFGDGNSVDNIQNPSHIYAQDGTYTVTLTIYDPDAIKGCNSVTVSDDITITDTAPTITCPPTVNVSADNGFCYASNVALGDPTVGDDCDTNDLTITKNIPDNFQFPFGSTTVTWTVEDASGNTATCDQTVTVTDSENPTITCATLDASYDTDNGVCTFTVPDASLNPTSALDNCGVASVINDYNNGSTLNGAVFQLGTTTVIWTVTDGSGNTASCSIDVVVIDNENPTITCATPDASYDTDNGVCTFTVPDASLNPTSTLDNCGVASVINDYNNGSTLNGAVFQLGTTTVIWTVTDGSGNTASCSIDVVVTDNQAPVFDCDSLSQIDFNSDSDTVCSNSTDVSVPQANDNCDGTINAVGTRSDNAALNDPWPLGTTTITWTFTDTAGNDTVCTQDVVVTDNQAPVFDCDSLSQIDFNSDSDTVCSNSTDVSVPQANDNCDGTINAVGTRSDNAALNDPWPLGTTTITWTFTDTAGNDTVCTQDVVVTDNQAPFITCPGNLTAMCDISEQPAYTTYAEFTNAGGSANDNCSINEASFTLISEVSDNLSCPETVTRTYQIADMAGNTMTCTQLIIIDDEIVPTITTQAQNIEIECLSDSDADEMALQNWLDTNGGAIATDNCSAVTWTNDYGQDTSVQCENGAITVTFTATDECNNSTSTTATYLIKDTENPTITVPASDQTVQCDGAGNLSEFNTWLSSNAGAEATDDCSAVSWTNNFITLSDDCGMTGSAIVTFRATDACGNFSETTAKFTIEDTIAPEFTVPADIEIFTDADCNYDTSPAVTGDVTDEGDVCSPNIQATYQDETVAGPCEGSVVITRTWTLKDDCDNTTVKTQTITVTDNTAPTFTAPADIEIFTDADCNYDVSVSNVGDVTDEADNCSTGIEATYSDSAPVAGPCEGTFVITRTWSLVDNCGNAAADQIQTITISDNITPTFTAPADIEIFTDADCNYDVSVSNVGDVTDEADNCSTGIEATYSDSAPVAGPCEGTFVITRTWSLVDNCGNAAEDQTQTITISDNIIPTFTAPADIEIFTNADCNYDVSVSNVGDVTDEADNCSTGIQATYSDSAPVAGPCEGTFVITRTWSLVDSCGNAAEDQTQTITISDNTAPTFTAPADIEIFTDADCNYDVSVANVGDVTDEADNCSTGIEATYSDSAPVAGPCEGTFVITRTWSLVDSCGNAAEDQTQTITISDNTAPTFTAPADIEIFTDADCNYDVSVANVGDVTDEADNCSTGIEATYADSEPVAGPCEGTFVITRTWSLVDNCGNAAEDQTQTITISDNTAPTFTAPADIEIFTDADCNYDVSVGNVGDVTDEADNCSTGIEATYSDSAPVAGPCEGTFVITRTWSLVDNCGNAAEDQTQTITISDNTAPTFTAPADIEIFTDADCNYDVSVGNVGDVTDEADNCSTSIEATYADSEPVAGPCEGTFVITRTWSLVDNCGNAAEDQTQTITISDNTAPTFTAPADITINCQDDVSDLAISGDVTDESDNCSTGIEARYSDSIADGDCPNERIITRTWSLVDNCNNPAADQVQIITVIDDEAPELVTQLPGTISVSCDAIPDAPELGFADNCSENVQVTFSEEYMYTTNATEEYEIIRKWTAVDECNNTRVVEQIVTVSIDEFVSQVTDEACADDGVINLDDYINDFNDDASWTFVSGVTNNINFVGSEFDPSNLVTVGSDTNFLGDYVFSYTYTSPTGCLETTEVTININDDCIVFPCSSDDIIISKAVTPNGDFYNQSFDIDADPNCGFTSEVKIFNRWGALIYESNNYPIGANESGSPDPAKWEGQANGSIGNADKAPNGTYYYIVILKNSDGSASGLAPFTGPVYLGTK</sequence>
<dbReference type="PANTHER" id="PTHR24273:SF32">
    <property type="entry name" value="HYALIN"/>
    <property type="match status" value="1"/>
</dbReference>
<keyword evidence="5" id="KW-1185">Reference proteome</keyword>